<comment type="caution">
    <text evidence="2">The sequence shown here is derived from an EMBL/GenBank/DDBJ whole genome shotgun (WGS) entry which is preliminary data.</text>
</comment>
<evidence type="ECO:0000256" key="1">
    <source>
        <dbReference type="SAM" id="MobiDB-lite"/>
    </source>
</evidence>
<dbReference type="EMBL" id="JBICBT010000819">
    <property type="protein sequence ID" value="KAL3098921.1"/>
    <property type="molecule type" value="Genomic_DNA"/>
</dbReference>
<proteinExistence type="predicted"/>
<dbReference type="Proteomes" id="UP001620626">
    <property type="component" value="Unassembled WGS sequence"/>
</dbReference>
<keyword evidence="3" id="KW-1185">Reference proteome</keyword>
<evidence type="ECO:0000313" key="2">
    <source>
        <dbReference type="EMBL" id="KAL3098921.1"/>
    </source>
</evidence>
<feature type="region of interest" description="Disordered" evidence="1">
    <location>
        <begin position="1"/>
        <end position="27"/>
    </location>
</feature>
<reference evidence="2 3" key="1">
    <citation type="submission" date="2024-10" db="EMBL/GenBank/DDBJ databases">
        <authorList>
            <person name="Kim D."/>
        </authorList>
    </citation>
    <scope>NUCLEOTIDE SEQUENCE [LARGE SCALE GENOMIC DNA]</scope>
    <source>
        <strain evidence="2">BH-2024</strain>
    </source>
</reference>
<organism evidence="2 3">
    <name type="scientific">Heterodera trifolii</name>
    <dbReference type="NCBI Taxonomy" id="157864"/>
    <lineage>
        <taxon>Eukaryota</taxon>
        <taxon>Metazoa</taxon>
        <taxon>Ecdysozoa</taxon>
        <taxon>Nematoda</taxon>
        <taxon>Chromadorea</taxon>
        <taxon>Rhabditida</taxon>
        <taxon>Tylenchina</taxon>
        <taxon>Tylenchomorpha</taxon>
        <taxon>Tylenchoidea</taxon>
        <taxon>Heteroderidae</taxon>
        <taxon>Heteroderinae</taxon>
        <taxon>Heterodera</taxon>
    </lineage>
</organism>
<name>A0ABD2K7P7_9BILA</name>
<dbReference type="AlphaFoldDB" id="A0ABD2K7P7"/>
<protein>
    <submittedName>
        <fullName evidence="2">Uncharacterized protein</fullName>
    </submittedName>
</protein>
<sequence>MKQQQQHSPPENSSGSDSPPDPFKINQGSLTLSQLVQFLEVEHAETVELMQAVWRRRRLYKMPVRPPDPNNANDDRFFGYGDHLAEDVFYKMAEKTRNSIHGIIQLKVLYVGTWQSVDVDYHF</sequence>
<gene>
    <name evidence="2" type="ORF">niasHT_024676</name>
</gene>
<feature type="compositionally biased region" description="Polar residues" evidence="1">
    <location>
        <begin position="1"/>
        <end position="17"/>
    </location>
</feature>
<accession>A0ABD2K7P7</accession>
<evidence type="ECO:0000313" key="3">
    <source>
        <dbReference type="Proteomes" id="UP001620626"/>
    </source>
</evidence>